<dbReference type="AlphaFoldDB" id="A0A6L3NI70"/>
<reference evidence="1 2" key="1">
    <citation type="submission" date="2019-09" db="EMBL/GenBank/DDBJ databases">
        <title>Draft genome sequences of 48 bacterial type strains from the CCUG.</title>
        <authorList>
            <person name="Tunovic T."/>
            <person name="Pineiro-Iglesias B."/>
            <person name="Unosson C."/>
            <person name="Inganas E."/>
            <person name="Ohlen M."/>
            <person name="Cardew S."/>
            <person name="Jensie-Markopoulos S."/>
            <person name="Salva-Serra F."/>
            <person name="Jaen-Luchoro D."/>
            <person name="Karlsson R."/>
            <person name="Svensson-Stadler L."/>
            <person name="Chun J."/>
            <person name="Moore E."/>
        </authorList>
    </citation>
    <scope>NUCLEOTIDE SEQUENCE [LARGE SCALE GENOMIC DNA]</scope>
    <source>
        <strain evidence="1 2">CCUG 65687</strain>
    </source>
</reference>
<evidence type="ECO:0000313" key="2">
    <source>
        <dbReference type="Proteomes" id="UP000473571"/>
    </source>
</evidence>
<accession>A0A6L3NI70</accession>
<name>A0A6L3NI70_9BURK</name>
<dbReference type="Pfam" id="PF12531">
    <property type="entry name" value="DUF3731"/>
    <property type="match status" value="1"/>
</dbReference>
<dbReference type="EMBL" id="VZOL01000097">
    <property type="protein sequence ID" value="KAB0682254.1"/>
    <property type="molecule type" value="Genomic_DNA"/>
</dbReference>
<gene>
    <name evidence="1" type="ORF">F7R13_10935</name>
</gene>
<proteinExistence type="predicted"/>
<evidence type="ECO:0000313" key="1">
    <source>
        <dbReference type="EMBL" id="KAB0682254.1"/>
    </source>
</evidence>
<organism evidence="1 2">
    <name type="scientific">Burkholderia territorii</name>
    <dbReference type="NCBI Taxonomy" id="1503055"/>
    <lineage>
        <taxon>Bacteria</taxon>
        <taxon>Pseudomonadati</taxon>
        <taxon>Pseudomonadota</taxon>
        <taxon>Betaproteobacteria</taxon>
        <taxon>Burkholderiales</taxon>
        <taxon>Burkholderiaceae</taxon>
        <taxon>Burkholderia</taxon>
        <taxon>Burkholderia cepacia complex</taxon>
    </lineage>
</organism>
<dbReference type="Proteomes" id="UP000473571">
    <property type="component" value="Unassembled WGS sequence"/>
</dbReference>
<dbReference type="InterPro" id="IPR021030">
    <property type="entry name" value="DUF3731"/>
</dbReference>
<comment type="caution">
    <text evidence="1">The sequence shown here is derived from an EMBL/GenBank/DDBJ whole genome shotgun (WGS) entry which is preliminary data.</text>
</comment>
<protein>
    <submittedName>
        <fullName evidence="1">Molecular chaperone DnaK</fullName>
    </submittedName>
</protein>
<feature type="non-terminal residue" evidence="1">
    <location>
        <position position="1"/>
    </location>
</feature>
<sequence length="317" mass="35904">ARHPRLDQAIELIDRSFGSKAANVTPKDTRRLRAQLEQVLGPRDEWDVALARELFDALLARARRRRRSADHERAWLNLAGYCLRPGFGHPLDAWRIEQLWPLFDDGIQYVNDAQVWSEWWTLWRRVAGGLDDDAQTQVRDAIAFLEPSDDKRRKLPFDPAKVGPADMTRLSASLERLPVERKVELAERLIVQLQKPSERTLCAWALGRIGARRPFYGSAHSVVPADVATRWLDALFALDWKQVEPAAFAVAQIARMTGDRERDLPDETREAVIKRLSSANVSAAWIDMVREAIAFDEADTARVFGETLPAGLKLLAG</sequence>